<comment type="caution">
    <text evidence="1">The sequence shown here is derived from an EMBL/GenBank/DDBJ whole genome shotgun (WGS) entry which is preliminary data.</text>
</comment>
<organism evidence="1 2">
    <name type="scientific">Rhodopirellula maiorica SM1</name>
    <dbReference type="NCBI Taxonomy" id="1265738"/>
    <lineage>
        <taxon>Bacteria</taxon>
        <taxon>Pseudomonadati</taxon>
        <taxon>Planctomycetota</taxon>
        <taxon>Planctomycetia</taxon>
        <taxon>Pirellulales</taxon>
        <taxon>Pirellulaceae</taxon>
        <taxon>Novipirellula</taxon>
    </lineage>
</organism>
<keyword evidence="2" id="KW-1185">Reference proteome</keyword>
<proteinExistence type="predicted"/>
<evidence type="ECO:0000313" key="2">
    <source>
        <dbReference type="Proteomes" id="UP000011991"/>
    </source>
</evidence>
<accession>M5RNG4</accession>
<sequence>MLHAEGLPSEMSWQNRPLGGNHVNRKLCLAQFDLAVSQLGLSDSQLP</sequence>
<gene>
    <name evidence="1" type="ORF">RMSM_07542</name>
</gene>
<dbReference type="Proteomes" id="UP000011991">
    <property type="component" value="Unassembled WGS sequence"/>
</dbReference>
<protein>
    <submittedName>
        <fullName evidence="1">Uncharacterized protein</fullName>
    </submittedName>
</protein>
<dbReference type="EMBL" id="ANOG01001074">
    <property type="protein sequence ID" value="EMI15524.1"/>
    <property type="molecule type" value="Genomic_DNA"/>
</dbReference>
<dbReference type="AlphaFoldDB" id="M5RNG4"/>
<reference evidence="1 2" key="1">
    <citation type="journal article" date="2013" name="Mar. Genomics">
        <title>Expression of sulfatases in Rhodopirellula baltica and the diversity of sulfatases in the genus Rhodopirellula.</title>
        <authorList>
            <person name="Wegner C.E."/>
            <person name="Richter-Heitmann T."/>
            <person name="Klindworth A."/>
            <person name="Klockow C."/>
            <person name="Richter M."/>
            <person name="Achstetter T."/>
            <person name="Glockner F.O."/>
            <person name="Harder J."/>
        </authorList>
    </citation>
    <scope>NUCLEOTIDE SEQUENCE [LARGE SCALE GENOMIC DNA]</scope>
    <source>
        <strain evidence="1 2">SM1</strain>
    </source>
</reference>
<dbReference type="PATRIC" id="fig|1265738.3.peg.7524"/>
<evidence type="ECO:0000313" key="1">
    <source>
        <dbReference type="EMBL" id="EMI15524.1"/>
    </source>
</evidence>
<name>M5RNG4_9BACT</name>